<evidence type="ECO:0000313" key="2">
    <source>
        <dbReference type="Proteomes" id="UP000295807"/>
    </source>
</evidence>
<dbReference type="GO" id="GO:0005975">
    <property type="term" value="P:carbohydrate metabolic process"/>
    <property type="evidence" value="ECO:0007669"/>
    <property type="project" value="InterPro"/>
</dbReference>
<proteinExistence type="predicted"/>
<evidence type="ECO:0000313" key="1">
    <source>
        <dbReference type="EMBL" id="TCS85080.1"/>
    </source>
</evidence>
<gene>
    <name evidence="1" type="ORF">EDD80_11563</name>
</gene>
<dbReference type="GO" id="GO:0016787">
    <property type="term" value="F:hydrolase activity"/>
    <property type="evidence" value="ECO:0007669"/>
    <property type="project" value="UniProtKB-KW"/>
</dbReference>
<name>A0A4R3KMM2_9SPHI</name>
<dbReference type="InterPro" id="IPR008928">
    <property type="entry name" value="6-hairpin_glycosidase_sf"/>
</dbReference>
<accession>A0A4R3KMM2</accession>
<reference evidence="1 2" key="1">
    <citation type="submission" date="2019-03" db="EMBL/GenBank/DDBJ databases">
        <title>Genomic Encyclopedia of Type Strains, Phase IV (KMG-IV): sequencing the most valuable type-strain genomes for metagenomic binning, comparative biology and taxonomic classification.</title>
        <authorList>
            <person name="Goeker M."/>
        </authorList>
    </citation>
    <scope>NUCLEOTIDE SEQUENCE [LARGE SCALE GENOMIC DNA]</scope>
    <source>
        <strain evidence="1 2">DSM 21100</strain>
    </source>
</reference>
<dbReference type="InterPro" id="IPR005198">
    <property type="entry name" value="Glyco_hydro_76"/>
</dbReference>
<keyword evidence="2" id="KW-1185">Reference proteome</keyword>
<dbReference type="PANTHER" id="PTHR47791">
    <property type="entry name" value="MEIOTICALLY UP-REGULATED GENE 191 PROTEIN"/>
    <property type="match status" value="1"/>
</dbReference>
<dbReference type="SUPFAM" id="SSF48208">
    <property type="entry name" value="Six-hairpin glycosidases"/>
    <property type="match status" value="1"/>
</dbReference>
<dbReference type="Pfam" id="PF03663">
    <property type="entry name" value="Glyco_hydro_76"/>
    <property type="match status" value="1"/>
</dbReference>
<dbReference type="InterPro" id="IPR014512">
    <property type="entry name" value="O_gly_hydro"/>
</dbReference>
<dbReference type="AlphaFoldDB" id="A0A4R3KMM2"/>
<dbReference type="PANTHER" id="PTHR47791:SF3">
    <property type="entry name" value="MEIOTICALLY UP-REGULATED GENE 191 PROTEIN"/>
    <property type="match status" value="1"/>
</dbReference>
<keyword evidence="1" id="KW-0378">Hydrolase</keyword>
<dbReference type="EMBL" id="SMAD01000015">
    <property type="protein sequence ID" value="TCS85080.1"/>
    <property type="molecule type" value="Genomic_DNA"/>
</dbReference>
<protein>
    <submittedName>
        <fullName evidence="1">Glycosyl hydrolase family 76</fullName>
    </submittedName>
</protein>
<comment type="caution">
    <text evidence="1">The sequence shown here is derived from an EMBL/GenBank/DDBJ whole genome shotgun (WGS) entry which is preliminary data.</text>
</comment>
<organism evidence="1 2">
    <name type="scientific">Anseongella ginsenosidimutans</name>
    <dbReference type="NCBI Taxonomy" id="496056"/>
    <lineage>
        <taxon>Bacteria</taxon>
        <taxon>Pseudomonadati</taxon>
        <taxon>Bacteroidota</taxon>
        <taxon>Sphingobacteriia</taxon>
        <taxon>Sphingobacteriales</taxon>
        <taxon>Sphingobacteriaceae</taxon>
        <taxon>Anseongella</taxon>
    </lineage>
</organism>
<dbReference type="InterPro" id="IPR053169">
    <property type="entry name" value="MUG_Protein"/>
</dbReference>
<dbReference type="Proteomes" id="UP000295807">
    <property type="component" value="Unassembled WGS sequence"/>
</dbReference>
<sequence>MLNPAGATDTTGIRSQAGFEDQASFADQEYTEADITEAYNAFNKYLLHPERKLYMRDTEAVTEVGAIWTQAIYWDMAMNAYKKTGSAAHRQLMEDIFKGNYEHYDKFNWDNGKVWFIYDDIMWWVISLARGYELTNNAQYLELAETGFERVWSGSPVVKDGGSYDPVNGGMYWQWNQKNPSAPKAGDGKMACINYPTVIAAMTLYNNTKNPEYLAKAKKIYDWASANLFDKQTGVVADSKHGNGEPHWKMHVYNQGTCIGAAMLLYKNTKEERYLHDAVLAANYVKETMSDRKGILPFGGGEEQGIYTAIFAQYIIRLIEDGNKPEYLPWLRRNINRGWKNRDKSRKLTGKDYKRKVTAAEAVSCYDASGIPALMLVCPPKY</sequence>
<dbReference type="PIRSF" id="PIRSF021505">
    <property type="entry name" value="O_gly_hdrol"/>
    <property type="match status" value="1"/>
</dbReference>
<dbReference type="Gene3D" id="1.50.10.20">
    <property type="match status" value="1"/>
</dbReference>